<name>A0AAW0GD04_9APHY</name>
<feature type="region of interest" description="Disordered" evidence="1">
    <location>
        <begin position="92"/>
        <end position="113"/>
    </location>
</feature>
<evidence type="ECO:0000313" key="2">
    <source>
        <dbReference type="EMBL" id="KAK7687828.1"/>
    </source>
</evidence>
<proteinExistence type="predicted"/>
<keyword evidence="3" id="KW-1185">Reference proteome</keyword>
<evidence type="ECO:0000256" key="1">
    <source>
        <dbReference type="SAM" id="MobiDB-lite"/>
    </source>
</evidence>
<protein>
    <submittedName>
        <fullName evidence="2">Uncharacterized protein</fullName>
    </submittedName>
</protein>
<evidence type="ECO:0000313" key="3">
    <source>
        <dbReference type="Proteomes" id="UP001385951"/>
    </source>
</evidence>
<gene>
    <name evidence="2" type="ORF">QCA50_009047</name>
</gene>
<feature type="compositionally biased region" description="Low complexity" evidence="1">
    <location>
        <begin position="92"/>
        <end position="103"/>
    </location>
</feature>
<reference evidence="2 3" key="1">
    <citation type="submission" date="2022-09" db="EMBL/GenBank/DDBJ databases">
        <authorList>
            <person name="Palmer J.M."/>
        </authorList>
    </citation>
    <scope>NUCLEOTIDE SEQUENCE [LARGE SCALE GENOMIC DNA]</scope>
    <source>
        <strain evidence="2 3">DSM 7382</strain>
    </source>
</reference>
<comment type="caution">
    <text evidence="2">The sequence shown here is derived from an EMBL/GenBank/DDBJ whole genome shotgun (WGS) entry which is preliminary data.</text>
</comment>
<dbReference type="AlphaFoldDB" id="A0AAW0GD04"/>
<accession>A0AAW0GD04</accession>
<dbReference type="Proteomes" id="UP001385951">
    <property type="component" value="Unassembled WGS sequence"/>
</dbReference>
<sequence>MQTGTVFKRISAEEWKDPSYAYTRSISPMVAFRALQCHCFINATTASVVDPPIIIGGILDFATRPAEFVRFMVTESETYIQKREETILAMGTESTSEHLSLSSDQDRALPSSN</sequence>
<dbReference type="EMBL" id="JASBNA010000012">
    <property type="protein sequence ID" value="KAK7687828.1"/>
    <property type="molecule type" value="Genomic_DNA"/>
</dbReference>
<organism evidence="2 3">
    <name type="scientific">Cerrena zonata</name>
    <dbReference type="NCBI Taxonomy" id="2478898"/>
    <lineage>
        <taxon>Eukaryota</taxon>
        <taxon>Fungi</taxon>
        <taxon>Dikarya</taxon>
        <taxon>Basidiomycota</taxon>
        <taxon>Agaricomycotina</taxon>
        <taxon>Agaricomycetes</taxon>
        <taxon>Polyporales</taxon>
        <taxon>Cerrenaceae</taxon>
        <taxon>Cerrena</taxon>
    </lineage>
</organism>